<dbReference type="PROSITE" id="PS00894">
    <property type="entry name" value="HTH_DEOR_1"/>
    <property type="match status" value="1"/>
</dbReference>
<dbReference type="PANTHER" id="PTHR30363:SF44">
    <property type="entry name" value="AGA OPERON TRANSCRIPTIONAL REPRESSOR-RELATED"/>
    <property type="match status" value="1"/>
</dbReference>
<dbReference type="AlphaFoldDB" id="A0A7G9RDF5"/>
<evidence type="ECO:0000259" key="5">
    <source>
        <dbReference type="PROSITE" id="PS51000"/>
    </source>
</evidence>
<feature type="domain" description="HTH deoR-type" evidence="5">
    <location>
        <begin position="3"/>
        <end position="58"/>
    </location>
</feature>
<feature type="region of interest" description="Disordered" evidence="4">
    <location>
        <begin position="55"/>
        <end position="74"/>
    </location>
</feature>
<keyword evidence="2" id="KW-0238">DNA-binding</keyword>
<dbReference type="PRINTS" id="PR00037">
    <property type="entry name" value="HTHLACR"/>
</dbReference>
<evidence type="ECO:0000313" key="7">
    <source>
        <dbReference type="Proteomes" id="UP000515947"/>
    </source>
</evidence>
<dbReference type="InterPro" id="IPR014036">
    <property type="entry name" value="DeoR-like_C"/>
</dbReference>
<dbReference type="SUPFAM" id="SSF100950">
    <property type="entry name" value="NagB/RpiA/CoA transferase-like"/>
    <property type="match status" value="1"/>
</dbReference>
<dbReference type="KEGG" id="nmes:H9L09_04180"/>
<dbReference type="InterPro" id="IPR001034">
    <property type="entry name" value="DeoR_HTH"/>
</dbReference>
<evidence type="ECO:0000256" key="3">
    <source>
        <dbReference type="ARBA" id="ARBA00023163"/>
    </source>
</evidence>
<dbReference type="InterPro" id="IPR037171">
    <property type="entry name" value="NagB/RpiA_transferase-like"/>
</dbReference>
<gene>
    <name evidence="6" type="ORF">H9L09_04180</name>
</gene>
<dbReference type="RefSeq" id="WP_187579471.1">
    <property type="nucleotide sequence ID" value="NZ_CP060713.1"/>
</dbReference>
<evidence type="ECO:0000256" key="4">
    <source>
        <dbReference type="SAM" id="MobiDB-lite"/>
    </source>
</evidence>
<dbReference type="InterPro" id="IPR050313">
    <property type="entry name" value="Carb_Metab_HTH_regulators"/>
</dbReference>
<dbReference type="GO" id="GO:0003700">
    <property type="term" value="F:DNA-binding transcription factor activity"/>
    <property type="evidence" value="ECO:0007669"/>
    <property type="project" value="InterPro"/>
</dbReference>
<sequence>MLAQQRQALILETVRESGAARVADLVLRFGVSDMTIRRDLDALARRGLLDKVHGGATVPQAGSTDEPGFAEKSRREPVEKRGIARAAAQLVRPGQAIGLSAGTTTWTLAHELLDVPGLTVVTNSPPVAEVLHEQGRADQTVVLTGGVRTPSDALVGPVAVGSLASINLDTVFLGTHGMDVRAGFSTPNFLEAETNRALIRAARRLVVVADHTKWGVVGIATIAPLDQADVLVSDPGLSRDARQHLSEHVDELVVAAPDGTETR</sequence>
<accession>A0A7G9RDF5</accession>
<evidence type="ECO:0000256" key="1">
    <source>
        <dbReference type="ARBA" id="ARBA00023015"/>
    </source>
</evidence>
<reference evidence="6 7" key="1">
    <citation type="submission" date="2020-08" db="EMBL/GenBank/DDBJ databases">
        <title>Genome sequence of Nocardioides mesophilus KACC 16243T.</title>
        <authorList>
            <person name="Hyun D.-W."/>
            <person name="Bae J.-W."/>
        </authorList>
    </citation>
    <scope>NUCLEOTIDE SEQUENCE [LARGE SCALE GENOMIC DNA]</scope>
    <source>
        <strain evidence="6 7">KACC 16243</strain>
    </source>
</reference>
<dbReference type="InterPro" id="IPR018356">
    <property type="entry name" value="Tscrpt_reg_HTH_DeoR_CS"/>
</dbReference>
<evidence type="ECO:0000313" key="6">
    <source>
        <dbReference type="EMBL" id="QNN53630.1"/>
    </source>
</evidence>
<dbReference type="PROSITE" id="PS51000">
    <property type="entry name" value="HTH_DEOR_2"/>
    <property type="match status" value="1"/>
</dbReference>
<organism evidence="6 7">
    <name type="scientific">Nocardioides mesophilus</name>
    <dbReference type="NCBI Taxonomy" id="433659"/>
    <lineage>
        <taxon>Bacteria</taxon>
        <taxon>Bacillati</taxon>
        <taxon>Actinomycetota</taxon>
        <taxon>Actinomycetes</taxon>
        <taxon>Propionibacteriales</taxon>
        <taxon>Nocardioidaceae</taxon>
        <taxon>Nocardioides</taxon>
    </lineage>
</organism>
<dbReference type="EMBL" id="CP060713">
    <property type="protein sequence ID" value="QNN53630.1"/>
    <property type="molecule type" value="Genomic_DNA"/>
</dbReference>
<dbReference type="InterPro" id="IPR036390">
    <property type="entry name" value="WH_DNA-bd_sf"/>
</dbReference>
<keyword evidence="1" id="KW-0805">Transcription regulation</keyword>
<dbReference type="GO" id="GO:0003677">
    <property type="term" value="F:DNA binding"/>
    <property type="evidence" value="ECO:0007669"/>
    <property type="project" value="UniProtKB-KW"/>
</dbReference>
<protein>
    <submittedName>
        <fullName evidence="6">DeoR/GlpR transcriptional regulator</fullName>
    </submittedName>
</protein>
<dbReference type="Gene3D" id="1.10.10.10">
    <property type="entry name" value="Winged helix-like DNA-binding domain superfamily/Winged helix DNA-binding domain"/>
    <property type="match status" value="1"/>
</dbReference>
<proteinExistence type="predicted"/>
<keyword evidence="7" id="KW-1185">Reference proteome</keyword>
<dbReference type="Proteomes" id="UP000515947">
    <property type="component" value="Chromosome"/>
</dbReference>
<dbReference type="InterPro" id="IPR036388">
    <property type="entry name" value="WH-like_DNA-bd_sf"/>
</dbReference>
<dbReference type="Pfam" id="PF08220">
    <property type="entry name" value="HTH_DeoR"/>
    <property type="match status" value="1"/>
</dbReference>
<dbReference type="SMART" id="SM00420">
    <property type="entry name" value="HTH_DEOR"/>
    <property type="match status" value="1"/>
</dbReference>
<name>A0A7G9RDF5_9ACTN</name>
<dbReference type="SUPFAM" id="SSF46785">
    <property type="entry name" value="Winged helix' DNA-binding domain"/>
    <property type="match status" value="1"/>
</dbReference>
<dbReference type="Pfam" id="PF00455">
    <property type="entry name" value="DeoRC"/>
    <property type="match status" value="1"/>
</dbReference>
<dbReference type="Gene3D" id="3.40.50.1360">
    <property type="match status" value="1"/>
</dbReference>
<keyword evidence="3" id="KW-0804">Transcription</keyword>
<dbReference type="PANTHER" id="PTHR30363">
    <property type="entry name" value="HTH-TYPE TRANSCRIPTIONAL REGULATOR SRLR-RELATED"/>
    <property type="match status" value="1"/>
</dbReference>
<evidence type="ECO:0000256" key="2">
    <source>
        <dbReference type="ARBA" id="ARBA00023125"/>
    </source>
</evidence>
<dbReference type="SMART" id="SM01134">
    <property type="entry name" value="DeoRC"/>
    <property type="match status" value="1"/>
</dbReference>